<organism evidence="2 3">
    <name type="scientific">Pseudolycoriella hygida</name>
    <dbReference type="NCBI Taxonomy" id="35572"/>
    <lineage>
        <taxon>Eukaryota</taxon>
        <taxon>Metazoa</taxon>
        <taxon>Ecdysozoa</taxon>
        <taxon>Arthropoda</taxon>
        <taxon>Hexapoda</taxon>
        <taxon>Insecta</taxon>
        <taxon>Pterygota</taxon>
        <taxon>Neoptera</taxon>
        <taxon>Endopterygota</taxon>
        <taxon>Diptera</taxon>
        <taxon>Nematocera</taxon>
        <taxon>Sciaroidea</taxon>
        <taxon>Sciaridae</taxon>
        <taxon>Pseudolycoriella</taxon>
    </lineage>
</organism>
<dbReference type="InterPro" id="IPR001338">
    <property type="entry name" value="Class_I_Hydrophobin"/>
</dbReference>
<dbReference type="AlphaFoldDB" id="A0A9Q0RUL8"/>
<dbReference type="SMART" id="SM00075">
    <property type="entry name" value="HYDRO"/>
    <property type="match status" value="1"/>
</dbReference>
<dbReference type="Pfam" id="PF01185">
    <property type="entry name" value="Hydrophobin"/>
    <property type="match status" value="1"/>
</dbReference>
<dbReference type="Proteomes" id="UP001151699">
    <property type="component" value="Chromosome C"/>
</dbReference>
<dbReference type="CDD" id="cd23507">
    <property type="entry name" value="hydrophobin_I"/>
    <property type="match status" value="1"/>
</dbReference>
<evidence type="ECO:0000313" key="3">
    <source>
        <dbReference type="Proteomes" id="UP001151699"/>
    </source>
</evidence>
<feature type="signal peptide" evidence="1">
    <location>
        <begin position="1"/>
        <end position="18"/>
    </location>
</feature>
<name>A0A9Q0RUL8_9DIPT</name>
<evidence type="ECO:0000256" key="1">
    <source>
        <dbReference type="SAM" id="SignalP"/>
    </source>
</evidence>
<accession>A0A9Q0RUL8</accession>
<protein>
    <submittedName>
        <fullName evidence="2">Hydrophobin-3</fullName>
    </submittedName>
</protein>
<reference evidence="2" key="1">
    <citation type="submission" date="2022-07" db="EMBL/GenBank/DDBJ databases">
        <authorList>
            <person name="Trinca V."/>
            <person name="Uliana J.V.C."/>
            <person name="Torres T.T."/>
            <person name="Ward R.J."/>
            <person name="Monesi N."/>
        </authorList>
    </citation>
    <scope>NUCLEOTIDE SEQUENCE</scope>
    <source>
        <strain evidence="2">HSMRA1968</strain>
        <tissue evidence="2">Whole embryos</tissue>
    </source>
</reference>
<gene>
    <name evidence="2" type="primary">abh3_0</name>
    <name evidence="2" type="ORF">Bhyg_13358</name>
</gene>
<sequence>MKAVAIFVIFCAIHSAIGTGGGGGSGNINCQTGKAQCCNSVQQHNSPLAILTALLGGINLNQLIGVVGIQCLPVGVIGASGTVCASQAACCTGNSFDGLIVLGCSPVAIGG</sequence>
<comment type="caution">
    <text evidence="2">The sequence shown here is derived from an EMBL/GenBank/DDBJ whole genome shotgun (WGS) entry which is preliminary data.</text>
</comment>
<feature type="chain" id="PRO_5040135577" evidence="1">
    <location>
        <begin position="19"/>
        <end position="111"/>
    </location>
</feature>
<dbReference type="EMBL" id="WJQU01000004">
    <property type="protein sequence ID" value="KAJ6634780.1"/>
    <property type="molecule type" value="Genomic_DNA"/>
</dbReference>
<keyword evidence="3" id="KW-1185">Reference proteome</keyword>
<keyword evidence="1" id="KW-0732">Signal</keyword>
<proteinExistence type="predicted"/>
<evidence type="ECO:0000313" key="2">
    <source>
        <dbReference type="EMBL" id="KAJ6634780.1"/>
    </source>
</evidence>